<feature type="domain" description="HTH cro/C1-type" evidence="3">
    <location>
        <begin position="54"/>
        <end position="108"/>
    </location>
</feature>
<evidence type="ECO:0000256" key="1">
    <source>
        <dbReference type="ARBA" id="ARBA00023125"/>
    </source>
</evidence>
<evidence type="ECO:0000313" key="4">
    <source>
        <dbReference type="EMBL" id="SDG75478.1"/>
    </source>
</evidence>
<dbReference type="AlphaFoldDB" id="A0A1G7WU85"/>
<dbReference type="PANTHER" id="PTHR46797">
    <property type="entry name" value="HTH-TYPE TRANSCRIPTIONAL REGULATOR"/>
    <property type="match status" value="1"/>
</dbReference>
<dbReference type="SUPFAM" id="SSF47413">
    <property type="entry name" value="lambda repressor-like DNA-binding domains"/>
    <property type="match status" value="1"/>
</dbReference>
<dbReference type="InterPro" id="IPR050807">
    <property type="entry name" value="TransReg_Diox_bact_type"/>
</dbReference>
<proteinExistence type="predicted"/>
<dbReference type="InterPro" id="IPR014710">
    <property type="entry name" value="RmlC-like_jellyroll"/>
</dbReference>
<reference evidence="4 5" key="1">
    <citation type="submission" date="2016-10" db="EMBL/GenBank/DDBJ databases">
        <authorList>
            <person name="de Groot N.N."/>
        </authorList>
    </citation>
    <scope>NUCLEOTIDE SEQUENCE [LARGE SCALE GENOMIC DNA]</scope>
    <source>
        <strain evidence="4 5">CPCC 201354</strain>
    </source>
</reference>
<dbReference type="Gene3D" id="1.10.260.40">
    <property type="entry name" value="lambda repressor-like DNA-binding domains"/>
    <property type="match status" value="1"/>
</dbReference>
<evidence type="ECO:0000313" key="5">
    <source>
        <dbReference type="Proteomes" id="UP000198923"/>
    </source>
</evidence>
<dbReference type="Proteomes" id="UP000198923">
    <property type="component" value="Unassembled WGS sequence"/>
</dbReference>
<dbReference type="InterPro" id="IPR001387">
    <property type="entry name" value="Cro/C1-type_HTH"/>
</dbReference>
<name>A0A1G7WU85_9ACTN</name>
<dbReference type="Gene3D" id="2.60.120.10">
    <property type="entry name" value="Jelly Rolls"/>
    <property type="match status" value="1"/>
</dbReference>
<dbReference type="InterPro" id="IPR010982">
    <property type="entry name" value="Lambda_DNA-bd_dom_sf"/>
</dbReference>
<dbReference type="EMBL" id="FNCN01000007">
    <property type="protein sequence ID" value="SDG75478.1"/>
    <property type="molecule type" value="Genomic_DNA"/>
</dbReference>
<dbReference type="RefSeq" id="WP_245690953.1">
    <property type="nucleotide sequence ID" value="NZ_FNCN01000007.1"/>
</dbReference>
<protein>
    <submittedName>
        <fullName evidence="4">Helix-turn-helix</fullName>
    </submittedName>
</protein>
<dbReference type="SMART" id="SM00530">
    <property type="entry name" value="HTH_XRE"/>
    <property type="match status" value="1"/>
</dbReference>
<dbReference type="PANTHER" id="PTHR46797:SF1">
    <property type="entry name" value="METHYLPHOSPHONATE SYNTHASE"/>
    <property type="match status" value="1"/>
</dbReference>
<dbReference type="CDD" id="cd00093">
    <property type="entry name" value="HTH_XRE"/>
    <property type="match status" value="1"/>
</dbReference>
<evidence type="ECO:0000256" key="2">
    <source>
        <dbReference type="SAM" id="MobiDB-lite"/>
    </source>
</evidence>
<gene>
    <name evidence="4" type="ORF">SAMN05421505_107191</name>
</gene>
<dbReference type="GO" id="GO:0005829">
    <property type="term" value="C:cytosol"/>
    <property type="evidence" value="ECO:0007669"/>
    <property type="project" value="TreeGrafter"/>
</dbReference>
<dbReference type="InterPro" id="IPR011051">
    <property type="entry name" value="RmlC_Cupin_sf"/>
</dbReference>
<dbReference type="SUPFAM" id="SSF51182">
    <property type="entry name" value="RmlC-like cupins"/>
    <property type="match status" value="1"/>
</dbReference>
<dbReference type="Pfam" id="PF01381">
    <property type="entry name" value="HTH_3"/>
    <property type="match status" value="1"/>
</dbReference>
<keyword evidence="1" id="KW-0238">DNA-binding</keyword>
<dbReference type="CDD" id="cd02209">
    <property type="entry name" value="cupin_XRE_C"/>
    <property type="match status" value="1"/>
</dbReference>
<keyword evidence="5" id="KW-1185">Reference proteome</keyword>
<evidence type="ECO:0000259" key="3">
    <source>
        <dbReference type="PROSITE" id="PS50943"/>
    </source>
</evidence>
<accession>A0A1G7WU85</accession>
<sequence length="224" mass="23124">MTPPGKAPQSRRTAAADPPADTGPRRTATAGNGGTPAPHGMAAVDPVAVVALSIRRERTRTGLSLTELAKRAGIAKSTLSQLESGTGNPSIETLWALAVALGVPFSRLVDPPRPDVLVVRVGEGTATYSEQANYAVTLLASSAPGTRQDIYRIVAQPGERHTSAPHMPGTTEHVVISSGRALLGPTGAPVELGPGDYAVYPGDAPHAFEALEPDTVAVLISEYL</sequence>
<dbReference type="GO" id="GO:0003677">
    <property type="term" value="F:DNA binding"/>
    <property type="evidence" value="ECO:0007669"/>
    <property type="project" value="UniProtKB-KW"/>
</dbReference>
<feature type="compositionally biased region" description="Low complexity" evidence="2">
    <location>
        <begin position="11"/>
        <end position="26"/>
    </location>
</feature>
<dbReference type="GO" id="GO:0003700">
    <property type="term" value="F:DNA-binding transcription factor activity"/>
    <property type="evidence" value="ECO:0007669"/>
    <property type="project" value="TreeGrafter"/>
</dbReference>
<feature type="region of interest" description="Disordered" evidence="2">
    <location>
        <begin position="1"/>
        <end position="41"/>
    </location>
</feature>
<organism evidence="4 5">
    <name type="scientific">Sinosporangium album</name>
    <dbReference type="NCBI Taxonomy" id="504805"/>
    <lineage>
        <taxon>Bacteria</taxon>
        <taxon>Bacillati</taxon>
        <taxon>Actinomycetota</taxon>
        <taxon>Actinomycetes</taxon>
        <taxon>Streptosporangiales</taxon>
        <taxon>Streptosporangiaceae</taxon>
        <taxon>Sinosporangium</taxon>
    </lineage>
</organism>
<dbReference type="STRING" id="504805.SAMN05421505_107191"/>
<dbReference type="PROSITE" id="PS50943">
    <property type="entry name" value="HTH_CROC1"/>
    <property type="match status" value="1"/>
</dbReference>